<dbReference type="InterPro" id="IPR049734">
    <property type="entry name" value="NudC-like_C"/>
</dbReference>
<evidence type="ECO:0000256" key="4">
    <source>
        <dbReference type="ARBA" id="ARBA00012381"/>
    </source>
</evidence>
<dbReference type="NCBIfam" id="NF001299">
    <property type="entry name" value="PRK00241.1"/>
    <property type="match status" value="1"/>
</dbReference>
<dbReference type="InterPro" id="IPR015376">
    <property type="entry name" value="Znr_NADH_PPase"/>
</dbReference>
<dbReference type="PANTHER" id="PTHR42904">
    <property type="entry name" value="NUDIX HYDROLASE, NUDC SUBFAMILY"/>
    <property type="match status" value="1"/>
</dbReference>
<evidence type="ECO:0000313" key="12">
    <source>
        <dbReference type="Proteomes" id="UP001142810"/>
    </source>
</evidence>
<evidence type="ECO:0000256" key="3">
    <source>
        <dbReference type="ARBA" id="ARBA00009595"/>
    </source>
</evidence>
<comment type="cofactor">
    <cofactor evidence="2">
        <name>Zn(2+)</name>
        <dbReference type="ChEBI" id="CHEBI:29105"/>
    </cofactor>
</comment>
<evidence type="ECO:0000256" key="8">
    <source>
        <dbReference type="ARBA" id="ARBA00023027"/>
    </source>
</evidence>
<keyword evidence="5" id="KW-0479">Metal-binding</keyword>
<evidence type="ECO:0000256" key="1">
    <source>
        <dbReference type="ARBA" id="ARBA00001946"/>
    </source>
</evidence>
<keyword evidence="7" id="KW-0460">Magnesium</keyword>
<evidence type="ECO:0000313" key="11">
    <source>
        <dbReference type="EMBL" id="MCW8109168.1"/>
    </source>
</evidence>
<accession>A0ABT3P8R7</accession>
<evidence type="ECO:0000256" key="7">
    <source>
        <dbReference type="ARBA" id="ARBA00022842"/>
    </source>
</evidence>
<comment type="catalytic activity">
    <reaction evidence="9">
        <text>a 5'-end NAD(+)-phospho-ribonucleoside in mRNA + H2O = a 5'-end phospho-adenosine-phospho-ribonucleoside in mRNA + beta-nicotinamide D-ribonucleotide + 2 H(+)</text>
        <dbReference type="Rhea" id="RHEA:60876"/>
        <dbReference type="Rhea" id="RHEA-COMP:15698"/>
        <dbReference type="Rhea" id="RHEA-COMP:15719"/>
        <dbReference type="ChEBI" id="CHEBI:14649"/>
        <dbReference type="ChEBI" id="CHEBI:15377"/>
        <dbReference type="ChEBI" id="CHEBI:15378"/>
        <dbReference type="ChEBI" id="CHEBI:144029"/>
        <dbReference type="ChEBI" id="CHEBI:144051"/>
    </reaction>
    <physiologicalReaction direction="left-to-right" evidence="9">
        <dbReference type="Rhea" id="RHEA:60877"/>
    </physiologicalReaction>
</comment>
<dbReference type="EMBL" id="JAPFRD010000011">
    <property type="protein sequence ID" value="MCW8109168.1"/>
    <property type="molecule type" value="Genomic_DNA"/>
</dbReference>
<dbReference type="Pfam" id="PF09297">
    <property type="entry name" value="Zn_ribbon_NUD"/>
    <property type="match status" value="1"/>
</dbReference>
<keyword evidence="6 11" id="KW-0378">Hydrolase</keyword>
<evidence type="ECO:0000256" key="5">
    <source>
        <dbReference type="ARBA" id="ARBA00022723"/>
    </source>
</evidence>
<dbReference type="Gene3D" id="3.90.79.10">
    <property type="entry name" value="Nucleoside Triphosphate Pyrophosphohydrolase"/>
    <property type="match status" value="1"/>
</dbReference>
<evidence type="ECO:0000256" key="2">
    <source>
        <dbReference type="ARBA" id="ARBA00001947"/>
    </source>
</evidence>
<dbReference type="InterPro" id="IPR020084">
    <property type="entry name" value="NUDIX_hydrolase_CS"/>
</dbReference>
<reference evidence="11" key="1">
    <citation type="submission" date="2022-11" db="EMBL/GenBank/DDBJ databases">
        <title>Alteromonas sp. nov., isolated from sea water of the Qingdao.</title>
        <authorList>
            <person name="Wang Q."/>
        </authorList>
    </citation>
    <scope>NUCLEOTIDE SEQUENCE</scope>
    <source>
        <strain evidence="11">ASW11-7</strain>
    </source>
</reference>
<evidence type="ECO:0000256" key="6">
    <source>
        <dbReference type="ARBA" id="ARBA00022801"/>
    </source>
</evidence>
<gene>
    <name evidence="11" type="primary">nudC</name>
    <name evidence="11" type="ORF">OPS25_11730</name>
</gene>
<organism evidence="11 12">
    <name type="scientific">Alteromonas aquimaris</name>
    <dbReference type="NCBI Taxonomy" id="2998417"/>
    <lineage>
        <taxon>Bacteria</taxon>
        <taxon>Pseudomonadati</taxon>
        <taxon>Pseudomonadota</taxon>
        <taxon>Gammaproteobacteria</taxon>
        <taxon>Alteromonadales</taxon>
        <taxon>Alteromonadaceae</taxon>
        <taxon>Alteromonas/Salinimonas group</taxon>
        <taxon>Alteromonas</taxon>
    </lineage>
</organism>
<proteinExistence type="inferred from homology"/>
<dbReference type="GO" id="GO:0016787">
    <property type="term" value="F:hydrolase activity"/>
    <property type="evidence" value="ECO:0007669"/>
    <property type="project" value="UniProtKB-KW"/>
</dbReference>
<dbReference type="PROSITE" id="PS51462">
    <property type="entry name" value="NUDIX"/>
    <property type="match status" value="1"/>
</dbReference>
<keyword evidence="12" id="KW-1185">Reference proteome</keyword>
<evidence type="ECO:0000256" key="9">
    <source>
        <dbReference type="ARBA" id="ARBA00023679"/>
    </source>
</evidence>
<dbReference type="Gene3D" id="3.90.79.20">
    <property type="match status" value="1"/>
</dbReference>
<dbReference type="Proteomes" id="UP001142810">
    <property type="component" value="Unassembled WGS sequence"/>
</dbReference>
<dbReference type="SUPFAM" id="SSF55811">
    <property type="entry name" value="Nudix"/>
    <property type="match status" value="2"/>
</dbReference>
<keyword evidence="8" id="KW-0520">NAD</keyword>
<comment type="similarity">
    <text evidence="3">Belongs to the Nudix hydrolase family. NudC subfamily.</text>
</comment>
<comment type="cofactor">
    <cofactor evidence="1">
        <name>Mg(2+)</name>
        <dbReference type="ChEBI" id="CHEBI:18420"/>
    </cofactor>
</comment>
<dbReference type="PANTHER" id="PTHR42904:SF6">
    <property type="entry name" value="NAD-CAPPED RNA HYDROLASE NUDT12"/>
    <property type="match status" value="1"/>
</dbReference>
<dbReference type="InterPro" id="IPR050241">
    <property type="entry name" value="NAD-cap_RNA_hydrolase_NudC"/>
</dbReference>
<name>A0ABT3P8R7_9ALTE</name>
<dbReference type="InterPro" id="IPR015797">
    <property type="entry name" value="NUDIX_hydrolase-like_dom_sf"/>
</dbReference>
<dbReference type="InterPro" id="IPR000086">
    <property type="entry name" value="NUDIX_hydrolase_dom"/>
</dbReference>
<dbReference type="CDD" id="cd03429">
    <property type="entry name" value="NUDIX_NADH_pyrophosphatase_Nudt13"/>
    <property type="match status" value="1"/>
</dbReference>
<sequence>MLKKVASLPSEKKGRWLVFCEGKLLVDPNTQLPPLTRWESLRDLHHHRDAIYQLHPLLNECYPVDQFVIDVGNENIASLPYESASLRSVLMAAPEDFGVIARAWQYTHFYRTHRFCGKCGMATSKVDWEVAIQCHHCSHRVYPRVSPCVIVAIYHDHKILLAKGIRHKESDMYSTLAGFVESGESLEQAVHREVKEEVGVEITNLEYFGSQPWPFPHSLMVGYIAQYKHGEIKIDAKEIVDAQWFDLNALPLTPPPFSIAGQLIEKVKSRQ</sequence>
<evidence type="ECO:0000259" key="10">
    <source>
        <dbReference type="PROSITE" id="PS51462"/>
    </source>
</evidence>
<dbReference type="RefSeq" id="WP_265617915.1">
    <property type="nucleotide sequence ID" value="NZ_JAPFRD010000011.1"/>
</dbReference>
<comment type="caution">
    <text evidence="11">The sequence shown here is derived from an EMBL/GenBank/DDBJ whole genome shotgun (WGS) entry which is preliminary data.</text>
</comment>
<dbReference type="Pfam" id="PF00293">
    <property type="entry name" value="NUDIX"/>
    <property type="match status" value="1"/>
</dbReference>
<dbReference type="PROSITE" id="PS00893">
    <property type="entry name" value="NUDIX_BOX"/>
    <property type="match status" value="1"/>
</dbReference>
<feature type="domain" description="Nudix hydrolase" evidence="10">
    <location>
        <begin position="143"/>
        <end position="267"/>
    </location>
</feature>
<dbReference type="EC" id="3.6.1.22" evidence="4"/>
<protein>
    <recommendedName>
        <fullName evidence="4">NAD(+) diphosphatase</fullName>
        <ecNumber evidence="4">3.6.1.22</ecNumber>
    </recommendedName>
</protein>